<dbReference type="InterPro" id="IPR000014">
    <property type="entry name" value="PAS"/>
</dbReference>
<feature type="domain" description="PAC" evidence="4">
    <location>
        <begin position="426"/>
        <end position="479"/>
    </location>
</feature>
<dbReference type="InterPro" id="IPR043128">
    <property type="entry name" value="Rev_trsase/Diguanyl_cyclase"/>
</dbReference>
<evidence type="ECO:0000256" key="2">
    <source>
        <dbReference type="SAM" id="Phobius"/>
    </source>
</evidence>
<dbReference type="InterPro" id="IPR000700">
    <property type="entry name" value="PAS-assoc_C"/>
</dbReference>
<dbReference type="InterPro" id="IPR000160">
    <property type="entry name" value="GGDEF_dom"/>
</dbReference>
<feature type="transmembrane region" description="Helical" evidence="2">
    <location>
        <begin position="154"/>
        <end position="174"/>
    </location>
</feature>
<comment type="caution">
    <text evidence="6">The sequence shown here is derived from an EMBL/GenBank/DDBJ whole genome shotgun (WGS) entry which is preliminary data.</text>
</comment>
<dbReference type="InterPro" id="IPR001610">
    <property type="entry name" value="PAC"/>
</dbReference>
<dbReference type="CDD" id="cd00130">
    <property type="entry name" value="PAS"/>
    <property type="match status" value="1"/>
</dbReference>
<dbReference type="GO" id="GO:0052621">
    <property type="term" value="F:diguanylate cyclase activity"/>
    <property type="evidence" value="ECO:0007669"/>
    <property type="project" value="UniProtKB-EC"/>
</dbReference>
<dbReference type="InterPro" id="IPR052155">
    <property type="entry name" value="Biofilm_reg_signaling"/>
</dbReference>
<dbReference type="Gene3D" id="3.30.450.20">
    <property type="entry name" value="PAS domain"/>
    <property type="match status" value="1"/>
</dbReference>
<dbReference type="EC" id="2.7.7.65" evidence="6"/>
<proteinExistence type="predicted"/>
<dbReference type="NCBIfam" id="TIGR00254">
    <property type="entry name" value="GGDEF"/>
    <property type="match status" value="1"/>
</dbReference>
<dbReference type="CDD" id="cd01949">
    <property type="entry name" value="GGDEF"/>
    <property type="match status" value="1"/>
</dbReference>
<accession>A0ABW6ZCM0</accession>
<dbReference type="PROSITE" id="PS50112">
    <property type="entry name" value="PAS"/>
    <property type="match status" value="1"/>
</dbReference>
<feature type="transmembrane region" description="Helical" evidence="2">
    <location>
        <begin position="72"/>
        <end position="91"/>
    </location>
</feature>
<feature type="domain" description="PAS" evidence="3">
    <location>
        <begin position="350"/>
        <end position="422"/>
    </location>
</feature>
<feature type="transmembrane region" description="Helical" evidence="2">
    <location>
        <begin position="194"/>
        <end position="212"/>
    </location>
</feature>
<dbReference type="PROSITE" id="PS50113">
    <property type="entry name" value="PAC"/>
    <property type="match status" value="1"/>
</dbReference>
<dbReference type="SMART" id="SM00086">
    <property type="entry name" value="PAC"/>
    <property type="match status" value="1"/>
</dbReference>
<evidence type="ECO:0000256" key="1">
    <source>
        <dbReference type="SAM" id="MobiDB-lite"/>
    </source>
</evidence>
<dbReference type="PANTHER" id="PTHR44757">
    <property type="entry name" value="DIGUANYLATE CYCLASE DGCP"/>
    <property type="match status" value="1"/>
</dbReference>
<organism evidence="6 7">
    <name type="scientific">Xanthobacter aminoxidans</name>
    <dbReference type="NCBI Taxonomy" id="186280"/>
    <lineage>
        <taxon>Bacteria</taxon>
        <taxon>Pseudomonadati</taxon>
        <taxon>Pseudomonadota</taxon>
        <taxon>Alphaproteobacteria</taxon>
        <taxon>Hyphomicrobiales</taxon>
        <taxon>Xanthobacteraceae</taxon>
        <taxon>Xanthobacter</taxon>
    </lineage>
</organism>
<keyword evidence="2" id="KW-1133">Transmembrane helix</keyword>
<protein>
    <submittedName>
        <fullName evidence="6">Diguanylate cyclase</fullName>
        <ecNumber evidence="6">2.7.7.65</ecNumber>
    </submittedName>
</protein>
<evidence type="ECO:0000259" key="4">
    <source>
        <dbReference type="PROSITE" id="PS50113"/>
    </source>
</evidence>
<dbReference type="EMBL" id="JBAFUR010000001">
    <property type="protein sequence ID" value="MFG1251072.1"/>
    <property type="molecule type" value="Genomic_DNA"/>
</dbReference>
<keyword evidence="2" id="KW-0812">Transmembrane</keyword>
<dbReference type="Proteomes" id="UP001604043">
    <property type="component" value="Unassembled WGS sequence"/>
</dbReference>
<dbReference type="Gene3D" id="3.30.70.270">
    <property type="match status" value="1"/>
</dbReference>
<dbReference type="Pfam" id="PF08447">
    <property type="entry name" value="PAS_3"/>
    <property type="match status" value="1"/>
</dbReference>
<dbReference type="SMART" id="SM00267">
    <property type="entry name" value="GGDEF"/>
    <property type="match status" value="1"/>
</dbReference>
<sequence length="674" mass="72684">MKPPVPEAKDSPTGADGLPSTPQETAAPLDAAATNGPPEPRGSVVDLLTDLVLFALFYGGLVIAFTELGRRLGVYPAVWPTNALAVGVYFLMFRDAVGRLATVVALVSMVVHLSMQGQDIGSALATGCANALTFALVGWGCVRAGMERGALRSVPMVVSLGVVAVAGTLPGAIITAFVEFLETNGTFGPLLLRWWIPEMASVLLLLPPFLLWHGRAEDEGLRGSEGNRPKFSREEELAFASLTLAATLAASAYYGESLLRDLGGAILLWFAFRLGLFATAVASSAYALAVLGLGMAQVWPQPVSPPQASADLVVTMLRLQARLVLVMLPALLIAAIMAQRSRQQREVQEDRRRLAYALEGANDGIWDWHLPSDAAFFSARAHRMLGLEPDHVTTRLSDYSQMVHPEDLPAVAKSLKDHAEGRHLLFQAEMRARHRNGSWLWVLVRGKIVERDPAGRPTRAVGTVTDISQRKHLEAALEHAASHDPLTGLSNRAGFDRALEQARRRLVRDGALFAVVLIDIDYFKSVNDQHGHMAGDLLLTTAARRLQSAIRAGDLVARYGGDEFAIIAAGKSREEFAAMADRLHKHLSRPVEVEGLVLPASFSLGMAVADDRTLDAAALIAEADTALYAAKDAGRGTWRAVGIAPRNAEDAAHETPRRQMLPRSGLRSDSRPPE</sequence>
<feature type="transmembrane region" description="Helical" evidence="2">
    <location>
        <begin position="237"/>
        <end position="254"/>
    </location>
</feature>
<dbReference type="Pfam" id="PF00990">
    <property type="entry name" value="GGDEF"/>
    <property type="match status" value="1"/>
</dbReference>
<feature type="region of interest" description="Disordered" evidence="1">
    <location>
        <begin position="646"/>
        <end position="674"/>
    </location>
</feature>
<gene>
    <name evidence="6" type="ORF">V5F30_02570</name>
</gene>
<feature type="domain" description="GGDEF" evidence="5">
    <location>
        <begin position="511"/>
        <end position="643"/>
    </location>
</feature>
<feature type="transmembrane region" description="Helical" evidence="2">
    <location>
        <begin position="266"/>
        <end position="299"/>
    </location>
</feature>
<keyword evidence="7" id="KW-1185">Reference proteome</keyword>
<feature type="region of interest" description="Disordered" evidence="1">
    <location>
        <begin position="1"/>
        <end position="38"/>
    </location>
</feature>
<evidence type="ECO:0000313" key="6">
    <source>
        <dbReference type="EMBL" id="MFG1251072.1"/>
    </source>
</evidence>
<feature type="transmembrane region" description="Helical" evidence="2">
    <location>
        <begin position="319"/>
        <end position="338"/>
    </location>
</feature>
<dbReference type="InterPro" id="IPR029787">
    <property type="entry name" value="Nucleotide_cyclase"/>
</dbReference>
<evidence type="ECO:0000259" key="5">
    <source>
        <dbReference type="PROSITE" id="PS50887"/>
    </source>
</evidence>
<reference evidence="6 7" key="1">
    <citation type="submission" date="2024-02" db="EMBL/GenBank/DDBJ databases">
        <title>Expansion and revision of Xanthobacter and proposal of Roseixanthobacter gen. nov.</title>
        <authorList>
            <person name="Soltysiak M.P.M."/>
            <person name="Jalihal A."/>
            <person name="Ory A."/>
            <person name="Chrisophersen C."/>
            <person name="Lee A.D."/>
            <person name="Boulton J."/>
            <person name="Springer M."/>
        </authorList>
    </citation>
    <scope>NUCLEOTIDE SEQUENCE [LARGE SCALE GENOMIC DNA]</scope>
    <source>
        <strain evidence="6 7">CB5</strain>
    </source>
</reference>
<dbReference type="PANTHER" id="PTHR44757:SF2">
    <property type="entry name" value="BIOFILM ARCHITECTURE MAINTENANCE PROTEIN MBAA"/>
    <property type="match status" value="1"/>
</dbReference>
<keyword evidence="6" id="KW-0548">Nucleotidyltransferase</keyword>
<dbReference type="InterPro" id="IPR035965">
    <property type="entry name" value="PAS-like_dom_sf"/>
</dbReference>
<keyword evidence="6" id="KW-0808">Transferase</keyword>
<dbReference type="PROSITE" id="PS50887">
    <property type="entry name" value="GGDEF"/>
    <property type="match status" value="1"/>
</dbReference>
<feature type="transmembrane region" description="Helical" evidence="2">
    <location>
        <begin position="47"/>
        <end position="66"/>
    </location>
</feature>
<feature type="compositionally biased region" description="Basic and acidic residues" evidence="1">
    <location>
        <begin position="647"/>
        <end position="657"/>
    </location>
</feature>
<evidence type="ECO:0000313" key="7">
    <source>
        <dbReference type="Proteomes" id="UP001604043"/>
    </source>
</evidence>
<dbReference type="SUPFAM" id="SSF55785">
    <property type="entry name" value="PYP-like sensor domain (PAS domain)"/>
    <property type="match status" value="1"/>
</dbReference>
<keyword evidence="2" id="KW-0472">Membrane</keyword>
<dbReference type="InterPro" id="IPR013655">
    <property type="entry name" value="PAS_fold_3"/>
</dbReference>
<name>A0ABW6ZCM0_9HYPH</name>
<feature type="transmembrane region" description="Helical" evidence="2">
    <location>
        <begin position="120"/>
        <end position="142"/>
    </location>
</feature>
<dbReference type="SMART" id="SM00091">
    <property type="entry name" value="PAS"/>
    <property type="match status" value="1"/>
</dbReference>
<dbReference type="RefSeq" id="WP_394006544.1">
    <property type="nucleotide sequence ID" value="NZ_JBAFUR010000001.1"/>
</dbReference>
<dbReference type="SUPFAM" id="SSF55073">
    <property type="entry name" value="Nucleotide cyclase"/>
    <property type="match status" value="1"/>
</dbReference>
<dbReference type="NCBIfam" id="TIGR00229">
    <property type="entry name" value="sensory_box"/>
    <property type="match status" value="1"/>
</dbReference>
<evidence type="ECO:0000259" key="3">
    <source>
        <dbReference type="PROSITE" id="PS50112"/>
    </source>
</evidence>